<reference evidence="1 2" key="1">
    <citation type="submission" date="2021-03" db="EMBL/GenBank/DDBJ databases">
        <title>Genomic and phenotypic characterization of Chloracidobacterium isolates provides evidence for multiple species.</title>
        <authorList>
            <person name="Saini M.K."/>
            <person name="Costas A.M.G."/>
            <person name="Tank M."/>
            <person name="Bryant D.A."/>
        </authorList>
    </citation>
    <scope>NUCLEOTIDE SEQUENCE [LARGE SCALE GENOMIC DNA]</scope>
    <source>
        <strain evidence="1 2">N</strain>
    </source>
</reference>
<dbReference type="RefSeq" id="WP_211422919.1">
    <property type="nucleotide sequence ID" value="NZ_CP072642.1"/>
</dbReference>
<protein>
    <submittedName>
        <fullName evidence="1">Uncharacterized protein</fullName>
    </submittedName>
</protein>
<sequence>MKSAIKSARWLVGLVWFGWVLTLAPTTTTALTPAQAGFQTYTNARFGYRIAYPADFTPQGESDNGDGQVFTGGDDAELRVWGGYNVLGETPASALREELRRCAENRRQITYRTVGRGFFVVSGYESDGTRIFYLRKIVRPSLQVGFEFVYPVNNRARYDREVGVIANSLRLPSRQAGFK</sequence>
<dbReference type="Proteomes" id="UP000677668">
    <property type="component" value="Chromosome 1"/>
</dbReference>
<evidence type="ECO:0000313" key="1">
    <source>
        <dbReference type="EMBL" id="QUV94642.1"/>
    </source>
</evidence>
<organism evidence="1 2">
    <name type="scientific">Chloracidobacterium sp. N</name>
    <dbReference type="NCBI Taxonomy" id="2821540"/>
    <lineage>
        <taxon>Bacteria</taxon>
        <taxon>Pseudomonadati</taxon>
        <taxon>Acidobacteriota</taxon>
        <taxon>Terriglobia</taxon>
        <taxon>Terriglobales</taxon>
        <taxon>Acidobacteriaceae</taxon>
        <taxon>Chloracidobacterium</taxon>
        <taxon>Chloracidobacterium aggregatum</taxon>
    </lineage>
</organism>
<dbReference type="EMBL" id="CP072642">
    <property type="protein sequence ID" value="QUV94642.1"/>
    <property type="molecule type" value="Genomic_DNA"/>
</dbReference>
<proteinExistence type="predicted"/>
<name>A0ABX8B3I5_9BACT</name>
<gene>
    <name evidence="1" type="ORF">J8C05_04125</name>
</gene>
<keyword evidence="2" id="KW-1185">Reference proteome</keyword>
<accession>A0ABX8B3I5</accession>
<evidence type="ECO:0000313" key="2">
    <source>
        <dbReference type="Proteomes" id="UP000677668"/>
    </source>
</evidence>